<dbReference type="PANTHER" id="PTHR43328">
    <property type="entry name" value="ACETYLTRANSFERASE-RELATED"/>
    <property type="match status" value="1"/>
</dbReference>
<evidence type="ECO:0000259" key="1">
    <source>
        <dbReference type="PROSITE" id="PS51186"/>
    </source>
</evidence>
<organism evidence="2 5">
    <name type="scientific">Bacteroides faecis</name>
    <dbReference type="NCBI Taxonomy" id="674529"/>
    <lineage>
        <taxon>Bacteria</taxon>
        <taxon>Pseudomonadati</taxon>
        <taxon>Bacteroidota</taxon>
        <taxon>Bacteroidia</taxon>
        <taxon>Bacteroidales</taxon>
        <taxon>Bacteroidaceae</taxon>
        <taxon>Bacteroides</taxon>
    </lineage>
</organism>
<proteinExistence type="predicted"/>
<keyword evidence="2" id="KW-0012">Acyltransferase</keyword>
<evidence type="ECO:0000313" key="2">
    <source>
        <dbReference type="EMBL" id="CUO49876.1"/>
    </source>
</evidence>
<dbReference type="EMBL" id="CP103141">
    <property type="protein sequence ID" value="UVQ73431.1"/>
    <property type="molecule type" value="Genomic_DNA"/>
</dbReference>
<dbReference type="GeneID" id="69590487"/>
<dbReference type="EMBL" id="CZAE01000002">
    <property type="protein sequence ID" value="CUO49876.1"/>
    <property type="molecule type" value="Genomic_DNA"/>
</dbReference>
<dbReference type="Proteomes" id="UP001060104">
    <property type="component" value="Chromosome"/>
</dbReference>
<dbReference type="PANTHER" id="PTHR43328:SF1">
    <property type="entry name" value="N-ACETYLTRANSFERASE DOMAIN-CONTAINING PROTEIN"/>
    <property type="match status" value="1"/>
</dbReference>
<reference evidence="3" key="2">
    <citation type="submission" date="2022-08" db="EMBL/GenBank/DDBJ databases">
        <title>Genome Sequencing of Bacteroides fragilis Group Isolates with Nanopore Technology.</title>
        <authorList>
            <person name="Tisza M.J."/>
            <person name="Smith D."/>
            <person name="Dekker J.P."/>
        </authorList>
    </citation>
    <scope>NUCLEOTIDE SEQUENCE</scope>
    <source>
        <strain evidence="3">BFG-351</strain>
        <strain evidence="4">BFG-527</strain>
    </source>
</reference>
<dbReference type="GO" id="GO:0016747">
    <property type="term" value="F:acyltransferase activity, transferring groups other than amino-acyl groups"/>
    <property type="evidence" value="ECO:0007669"/>
    <property type="project" value="InterPro"/>
</dbReference>
<feature type="domain" description="N-acetyltransferase" evidence="1">
    <location>
        <begin position="16"/>
        <end position="167"/>
    </location>
</feature>
<evidence type="ECO:0000313" key="4">
    <source>
        <dbReference type="EMBL" id="UVQ73431.1"/>
    </source>
</evidence>
<evidence type="ECO:0000313" key="6">
    <source>
        <dbReference type="Proteomes" id="UP001060104"/>
    </source>
</evidence>
<sequence>MDFILRPWLESDAKDLTIHLNNKKIWDNCRDGLPFPYTETAADAFIKYASEQVEQNEFCIEVNHEAVGNIGFVRGTDVERFNAEAGYWISETYWNKGIMTAALKEAIEHYFRYTDVIRIYATVYEYNTASMRVLEKAGFQKTGVHRKACFKNGQFINAHYYELLKNKS</sequence>
<dbReference type="InterPro" id="IPR000182">
    <property type="entry name" value="GNAT_dom"/>
</dbReference>
<keyword evidence="6" id="KW-1185">Reference proteome</keyword>
<dbReference type="Proteomes" id="UP000095606">
    <property type="component" value="Unassembled WGS sequence"/>
</dbReference>
<evidence type="ECO:0000313" key="5">
    <source>
        <dbReference type="Proteomes" id="UP000095606"/>
    </source>
</evidence>
<keyword evidence="2" id="KW-0808">Transferase</keyword>
<dbReference type="Proteomes" id="UP001204548">
    <property type="component" value="Unassembled WGS sequence"/>
</dbReference>
<dbReference type="Gene3D" id="3.40.630.30">
    <property type="match status" value="1"/>
</dbReference>
<protein>
    <submittedName>
        <fullName evidence="2 3">Acetyltransferase</fullName>
        <ecNumber evidence="2">2.3.1.-</ecNumber>
    </submittedName>
</protein>
<accession>A0A174FM21</accession>
<gene>
    <name evidence="2" type="primary">ydaF</name>
    <name evidence="2" type="ORF">ERS852461_00390</name>
    <name evidence="3" type="ORF">NXW97_16615</name>
    <name evidence="4" type="ORF">NXY30_20710</name>
</gene>
<dbReference type="RefSeq" id="WP_010538111.1">
    <property type="nucleotide sequence ID" value="NZ_CABMFH010000002.1"/>
</dbReference>
<reference evidence="2 5" key="1">
    <citation type="submission" date="2015-09" db="EMBL/GenBank/DDBJ databases">
        <authorList>
            <consortium name="Pathogen Informatics"/>
        </authorList>
    </citation>
    <scope>NUCLEOTIDE SEQUENCE [LARGE SCALE GENOMIC DNA]</scope>
    <source>
        <strain evidence="2 5">2789STDY5834846</strain>
    </source>
</reference>
<accession>A0A3E5GL14</accession>
<dbReference type="Pfam" id="PF13302">
    <property type="entry name" value="Acetyltransf_3"/>
    <property type="match status" value="1"/>
</dbReference>
<name>A0A3E5GL14_9BACE</name>
<evidence type="ECO:0000313" key="3">
    <source>
        <dbReference type="EMBL" id="MCS2793605.1"/>
    </source>
</evidence>
<dbReference type="PROSITE" id="PS51186">
    <property type="entry name" value="GNAT"/>
    <property type="match status" value="1"/>
</dbReference>
<dbReference type="InterPro" id="IPR016181">
    <property type="entry name" value="Acyl_CoA_acyltransferase"/>
</dbReference>
<dbReference type="AlphaFoldDB" id="A0A3E5GL14"/>
<dbReference type="SUPFAM" id="SSF55729">
    <property type="entry name" value="Acyl-CoA N-acyltransferases (Nat)"/>
    <property type="match status" value="1"/>
</dbReference>
<dbReference type="EC" id="2.3.1.-" evidence="2"/>
<dbReference type="EMBL" id="JANUTS010000001">
    <property type="protein sequence ID" value="MCS2793605.1"/>
    <property type="molecule type" value="Genomic_DNA"/>
</dbReference>